<dbReference type="GO" id="GO:0030975">
    <property type="term" value="F:thiamine binding"/>
    <property type="evidence" value="ECO:0007669"/>
    <property type="project" value="TreeGrafter"/>
</dbReference>
<dbReference type="Proteomes" id="UP000315388">
    <property type="component" value="Unassembled WGS sequence"/>
</dbReference>
<name>A0A502BSZ9_9HYPH</name>
<dbReference type="Pfam" id="PF13531">
    <property type="entry name" value="SBP_bac_11"/>
    <property type="match status" value="1"/>
</dbReference>
<dbReference type="PANTHER" id="PTHR30006">
    <property type="entry name" value="THIAMINE-BINDING PERIPLASMIC PROTEIN-RELATED"/>
    <property type="match status" value="1"/>
</dbReference>
<dbReference type="InterPro" id="IPR026045">
    <property type="entry name" value="Ferric-bd"/>
</dbReference>
<evidence type="ECO:0000313" key="4">
    <source>
        <dbReference type="Proteomes" id="UP000315388"/>
    </source>
</evidence>
<reference evidence="3 4" key="1">
    <citation type="journal article" date="2003" name="Int. J. Syst. Evol. Microbiol.">
        <title>Towards a standardized format for the description of a novel species (of an established genus): Ochrobactrum gallinifaecis sp. nov.</title>
        <authorList>
            <person name="Kampfer P."/>
            <person name="Buczolits S."/>
            <person name="Albrecht A."/>
            <person name="Busse H.J."/>
            <person name="Stackebrandt E."/>
        </authorList>
    </citation>
    <scope>NUCLEOTIDE SEQUENCE [LARGE SCALE GENOMIC DNA]</scope>
    <source>
        <strain evidence="3 4">ISO 196</strain>
    </source>
</reference>
<evidence type="ECO:0000256" key="1">
    <source>
        <dbReference type="ARBA" id="ARBA00022729"/>
    </source>
</evidence>
<accession>A0A502BSZ9</accession>
<dbReference type="PANTHER" id="PTHR30006:SF2">
    <property type="entry name" value="ABC TRANSPORTER SUBSTRATE-BINDING PROTEIN"/>
    <property type="match status" value="1"/>
</dbReference>
<dbReference type="SUPFAM" id="SSF53850">
    <property type="entry name" value="Periplasmic binding protein-like II"/>
    <property type="match status" value="1"/>
</dbReference>
<organism evidence="3 4">
    <name type="scientific">Brucella gallinifaecis</name>
    <dbReference type="NCBI Taxonomy" id="215590"/>
    <lineage>
        <taxon>Bacteria</taxon>
        <taxon>Pseudomonadati</taxon>
        <taxon>Pseudomonadota</taxon>
        <taxon>Alphaproteobacteria</taxon>
        <taxon>Hyphomicrobiales</taxon>
        <taxon>Brucellaceae</taxon>
        <taxon>Brucella/Ochrobactrum group</taxon>
        <taxon>Brucella</taxon>
    </lineage>
</organism>
<dbReference type="PIRSF" id="PIRSF002825">
    <property type="entry name" value="CfbpA"/>
    <property type="match status" value="1"/>
</dbReference>
<dbReference type="GO" id="GO:0030976">
    <property type="term" value="F:thiamine pyrophosphate binding"/>
    <property type="evidence" value="ECO:0007669"/>
    <property type="project" value="TreeGrafter"/>
</dbReference>
<dbReference type="OrthoDB" id="9766989at2"/>
<comment type="caution">
    <text evidence="3">The sequence shown here is derived from an EMBL/GenBank/DDBJ whole genome shotgun (WGS) entry which is preliminary data.</text>
</comment>
<keyword evidence="4" id="KW-1185">Reference proteome</keyword>
<dbReference type="EMBL" id="VEWJ01000001">
    <property type="protein sequence ID" value="TPF76819.1"/>
    <property type="molecule type" value="Genomic_DNA"/>
</dbReference>
<proteinExistence type="predicted"/>
<feature type="chain" id="PRO_5021340723" evidence="2">
    <location>
        <begin position="25"/>
        <end position="341"/>
    </location>
</feature>
<evidence type="ECO:0000313" key="3">
    <source>
        <dbReference type="EMBL" id="TPF76819.1"/>
    </source>
</evidence>
<gene>
    <name evidence="3" type="ORF">FHY56_00115</name>
</gene>
<dbReference type="AlphaFoldDB" id="A0A502BSZ9"/>
<protein>
    <submittedName>
        <fullName evidence="3">ABC transporter substrate-binding protein</fullName>
    </submittedName>
</protein>
<keyword evidence="1 2" id="KW-0732">Signal</keyword>
<dbReference type="RefSeq" id="WP_140903156.1">
    <property type="nucleotide sequence ID" value="NZ_JBHTMD010000017.1"/>
</dbReference>
<evidence type="ECO:0000256" key="2">
    <source>
        <dbReference type="SAM" id="SignalP"/>
    </source>
</evidence>
<dbReference type="Gene3D" id="3.40.190.10">
    <property type="entry name" value="Periplasmic binding protein-like II"/>
    <property type="match status" value="2"/>
</dbReference>
<feature type="signal peptide" evidence="2">
    <location>
        <begin position="1"/>
        <end position="24"/>
    </location>
</feature>
<dbReference type="GO" id="GO:0015888">
    <property type="term" value="P:thiamine transport"/>
    <property type="evidence" value="ECO:0007669"/>
    <property type="project" value="TreeGrafter"/>
</dbReference>
<sequence>MSKRKIIIAAPLLTILLGASGTSAAEQLTMYCSAQQTWCEATATAFTKKTGIPVAMQRKDTGAALAQIRAEAGNPQADIWWGGSGDSHIQAAQENLTVEYKSPNISELHPWALEQAEQAGFKTVGIYAGVLGWGYNKEFFEKNNLQPPLSWKDLERPEYEGEIQVANPNTSGTAYTALATLVQLYGEDEAFDYLKRINGNISEYTQSGTAGIRSAALGETGIGIAFLHDVIEQAASGFPVIAVAPSDGTGYEIGGMSLIANSRNPEVAKQFYDWALTAEAQSNALPNKAYQIQSNKAVEPAAESPKLDTTKLIDYDFAKYGSAETRKALLARWDAEIGAGR</sequence>
<dbReference type="GO" id="GO:0030288">
    <property type="term" value="C:outer membrane-bounded periplasmic space"/>
    <property type="evidence" value="ECO:0007669"/>
    <property type="project" value="TreeGrafter"/>
</dbReference>
<dbReference type="CDD" id="cd13544">
    <property type="entry name" value="PBP2_Fbp_like_1"/>
    <property type="match status" value="1"/>
</dbReference>